<evidence type="ECO:0000313" key="2">
    <source>
        <dbReference type="Proteomes" id="UP000597444"/>
    </source>
</evidence>
<dbReference type="RefSeq" id="WP_220203538.1">
    <property type="nucleotide sequence ID" value="NZ_BNJK01000001.1"/>
</dbReference>
<protein>
    <recommendedName>
        <fullName evidence="3">DUF3037 domain-containing protein</fullName>
    </recommendedName>
</protein>
<reference evidence="1" key="1">
    <citation type="submission" date="2020-10" db="EMBL/GenBank/DDBJ databases">
        <title>Taxonomic study of unclassified bacteria belonging to the class Ktedonobacteria.</title>
        <authorList>
            <person name="Yabe S."/>
            <person name="Wang C.M."/>
            <person name="Zheng Y."/>
            <person name="Sakai Y."/>
            <person name="Cavaletti L."/>
            <person name="Monciardini P."/>
            <person name="Donadio S."/>
        </authorList>
    </citation>
    <scope>NUCLEOTIDE SEQUENCE</scope>
    <source>
        <strain evidence="1">ID150040</strain>
    </source>
</reference>
<gene>
    <name evidence="1" type="ORF">KSF_027660</name>
</gene>
<sequence length="141" mass="15556">MPAPSSYDYAVIRLVPSVERGECINVGVILYCRTRRFLGVLTQLDSQRVLTLAPDIDLDAIREHLDTLMLISSGDPAVGSLSQLSQPERFHWLVSPRSTIIQISPVHSGLCTDPEAALQHLLKTMVPVTSAQAISSRSEYR</sequence>
<proteinExistence type="predicted"/>
<organism evidence="1 2">
    <name type="scientific">Reticulibacter mediterranei</name>
    <dbReference type="NCBI Taxonomy" id="2778369"/>
    <lineage>
        <taxon>Bacteria</taxon>
        <taxon>Bacillati</taxon>
        <taxon>Chloroflexota</taxon>
        <taxon>Ktedonobacteria</taxon>
        <taxon>Ktedonobacterales</taxon>
        <taxon>Reticulibacteraceae</taxon>
        <taxon>Reticulibacter</taxon>
    </lineage>
</organism>
<comment type="caution">
    <text evidence="1">The sequence shown here is derived from an EMBL/GenBank/DDBJ whole genome shotgun (WGS) entry which is preliminary data.</text>
</comment>
<dbReference type="InterPro" id="IPR021398">
    <property type="entry name" value="DUF3037"/>
</dbReference>
<dbReference type="AlphaFoldDB" id="A0A8J3IFM5"/>
<evidence type="ECO:0000313" key="1">
    <source>
        <dbReference type="EMBL" id="GHO92718.1"/>
    </source>
</evidence>
<dbReference type="EMBL" id="BNJK01000001">
    <property type="protein sequence ID" value="GHO92718.1"/>
    <property type="molecule type" value="Genomic_DNA"/>
</dbReference>
<evidence type="ECO:0008006" key="3">
    <source>
        <dbReference type="Google" id="ProtNLM"/>
    </source>
</evidence>
<dbReference type="Proteomes" id="UP000597444">
    <property type="component" value="Unassembled WGS sequence"/>
</dbReference>
<dbReference type="Pfam" id="PF11236">
    <property type="entry name" value="DUF3037"/>
    <property type="match status" value="1"/>
</dbReference>
<accession>A0A8J3IFM5</accession>
<keyword evidence="2" id="KW-1185">Reference proteome</keyword>
<name>A0A8J3IFM5_9CHLR</name>